<gene>
    <name evidence="3" type="primary">RF55_5605</name>
    <name evidence="3" type="ORF">TNIN_88791</name>
</gene>
<feature type="compositionally biased region" description="Basic and acidic residues" evidence="1">
    <location>
        <begin position="164"/>
        <end position="188"/>
    </location>
</feature>
<feature type="compositionally biased region" description="Basic residues" evidence="1">
    <location>
        <begin position="152"/>
        <end position="163"/>
    </location>
</feature>
<sequence length="204" mass="23829">MIPAFSVQFFYLLCGNVQSSFVVRQAVVDCIISNWDRFKVFTHDHQGNNYPSREAYKTAMFNPMTYSSASELQAASEMFSCRSQIFRNGHLFAVFGEHFQTVKNIRFSGINLSDGHFDAYVFSSNNEECEIFESNIKDPGKQKQINPKMPLKRKKSVRYRTHKVKENMRRKRENEASLKQESRRESNRLRTARLRALETESSED</sequence>
<protein>
    <submittedName>
        <fullName evidence="3">p87 vp80</fullName>
    </submittedName>
</protein>
<dbReference type="AlphaFoldDB" id="A0A8X6WXT5"/>
<evidence type="ECO:0000313" key="3">
    <source>
        <dbReference type="EMBL" id="GFY42111.1"/>
    </source>
</evidence>
<accession>A0A8X6WXT5</accession>
<comment type="caution">
    <text evidence="3">The sequence shown here is derived from an EMBL/GenBank/DDBJ whole genome shotgun (WGS) entry which is preliminary data.</text>
</comment>
<feature type="region of interest" description="Disordered" evidence="1">
    <location>
        <begin position="152"/>
        <end position="204"/>
    </location>
</feature>
<dbReference type="Proteomes" id="UP000886998">
    <property type="component" value="Unassembled WGS sequence"/>
</dbReference>
<feature type="signal peptide" evidence="2">
    <location>
        <begin position="1"/>
        <end position="19"/>
    </location>
</feature>
<organism evidence="3 4">
    <name type="scientific">Trichonephila inaurata madagascariensis</name>
    <dbReference type="NCBI Taxonomy" id="2747483"/>
    <lineage>
        <taxon>Eukaryota</taxon>
        <taxon>Metazoa</taxon>
        <taxon>Ecdysozoa</taxon>
        <taxon>Arthropoda</taxon>
        <taxon>Chelicerata</taxon>
        <taxon>Arachnida</taxon>
        <taxon>Araneae</taxon>
        <taxon>Araneomorphae</taxon>
        <taxon>Entelegynae</taxon>
        <taxon>Araneoidea</taxon>
        <taxon>Nephilidae</taxon>
        <taxon>Trichonephila</taxon>
        <taxon>Trichonephila inaurata</taxon>
    </lineage>
</organism>
<keyword evidence="2" id="KW-0732">Signal</keyword>
<reference evidence="3" key="1">
    <citation type="submission" date="2020-08" db="EMBL/GenBank/DDBJ databases">
        <title>Multicomponent nature underlies the extraordinary mechanical properties of spider dragline silk.</title>
        <authorList>
            <person name="Kono N."/>
            <person name="Nakamura H."/>
            <person name="Mori M."/>
            <person name="Yoshida Y."/>
            <person name="Ohtoshi R."/>
            <person name="Malay A.D."/>
            <person name="Moran D.A.P."/>
            <person name="Tomita M."/>
            <person name="Numata K."/>
            <person name="Arakawa K."/>
        </authorList>
    </citation>
    <scope>NUCLEOTIDE SEQUENCE</scope>
</reference>
<feature type="chain" id="PRO_5036447052" evidence="2">
    <location>
        <begin position="20"/>
        <end position="204"/>
    </location>
</feature>
<evidence type="ECO:0000256" key="2">
    <source>
        <dbReference type="SAM" id="SignalP"/>
    </source>
</evidence>
<evidence type="ECO:0000256" key="1">
    <source>
        <dbReference type="SAM" id="MobiDB-lite"/>
    </source>
</evidence>
<dbReference type="Gene3D" id="3.90.70.80">
    <property type="match status" value="1"/>
</dbReference>
<evidence type="ECO:0000313" key="4">
    <source>
        <dbReference type="Proteomes" id="UP000886998"/>
    </source>
</evidence>
<dbReference type="OrthoDB" id="6437120at2759"/>
<proteinExistence type="predicted"/>
<dbReference type="EMBL" id="BMAV01002893">
    <property type="protein sequence ID" value="GFY42111.1"/>
    <property type="molecule type" value="Genomic_DNA"/>
</dbReference>
<dbReference type="CDD" id="cd22757">
    <property type="entry name" value="OTU_P87_VP80-like"/>
    <property type="match status" value="1"/>
</dbReference>
<keyword evidence="4" id="KW-1185">Reference proteome</keyword>
<name>A0A8X6WXT5_9ARAC</name>